<feature type="compositionally biased region" description="Low complexity" evidence="11">
    <location>
        <begin position="506"/>
        <end position="520"/>
    </location>
</feature>
<evidence type="ECO:0000256" key="1">
    <source>
        <dbReference type="ARBA" id="ARBA00004479"/>
    </source>
</evidence>
<keyword evidence="8 10" id="KW-1015">Disulfide bond</keyword>
<feature type="compositionally biased region" description="Acidic residues" evidence="11">
    <location>
        <begin position="531"/>
        <end position="570"/>
    </location>
</feature>
<evidence type="ECO:0000256" key="7">
    <source>
        <dbReference type="ARBA" id="ARBA00023136"/>
    </source>
</evidence>
<dbReference type="InterPro" id="IPR051216">
    <property type="entry name" value="Teneurin"/>
</dbReference>
<dbReference type="CDD" id="cd00054">
    <property type="entry name" value="EGF_CA"/>
    <property type="match status" value="1"/>
</dbReference>
<dbReference type="FunFam" id="2.10.25.10:FF:000018">
    <property type="entry name" value="Delta-like 1"/>
    <property type="match status" value="3"/>
</dbReference>
<feature type="disulfide bond" evidence="10">
    <location>
        <begin position="308"/>
        <end position="317"/>
    </location>
</feature>
<evidence type="ECO:0000313" key="14">
    <source>
        <dbReference type="EMBL" id="BFF99982.1"/>
    </source>
</evidence>
<evidence type="ECO:0000256" key="3">
    <source>
        <dbReference type="ARBA" id="ARBA00022536"/>
    </source>
</evidence>
<keyword evidence="15" id="KW-1185">Reference proteome</keyword>
<evidence type="ECO:0000256" key="8">
    <source>
        <dbReference type="ARBA" id="ARBA00023157"/>
    </source>
</evidence>
<evidence type="ECO:0000256" key="2">
    <source>
        <dbReference type="ARBA" id="ARBA00022473"/>
    </source>
</evidence>
<dbReference type="GO" id="GO:0048666">
    <property type="term" value="P:neuron development"/>
    <property type="evidence" value="ECO:0007669"/>
    <property type="project" value="TreeGrafter"/>
</dbReference>
<keyword evidence="5" id="KW-0677">Repeat</keyword>
<proteinExistence type="predicted"/>
<feature type="domain" description="EGF-like" evidence="13">
    <location>
        <begin position="211"/>
        <end position="244"/>
    </location>
</feature>
<evidence type="ECO:0000256" key="10">
    <source>
        <dbReference type="PROSITE-ProRule" id="PRU00076"/>
    </source>
</evidence>
<dbReference type="Pfam" id="PF01414">
    <property type="entry name" value="DSL"/>
    <property type="match status" value="1"/>
</dbReference>
<feature type="chain" id="PRO_5043325358" evidence="12">
    <location>
        <begin position="23"/>
        <end position="577"/>
    </location>
</feature>
<dbReference type="PROSITE" id="PS50026">
    <property type="entry name" value="EGF_3"/>
    <property type="match status" value="3"/>
</dbReference>
<dbReference type="GO" id="GO:0042803">
    <property type="term" value="F:protein homodimerization activity"/>
    <property type="evidence" value="ECO:0007669"/>
    <property type="project" value="TreeGrafter"/>
</dbReference>
<name>A0AAU9FW92_DROMD</name>
<accession>A0AAU9FW92</accession>
<dbReference type="GO" id="GO:0007157">
    <property type="term" value="P:heterophilic cell-cell adhesion via plasma membrane cell adhesion molecules"/>
    <property type="evidence" value="ECO:0007669"/>
    <property type="project" value="TreeGrafter"/>
</dbReference>
<evidence type="ECO:0000256" key="6">
    <source>
        <dbReference type="ARBA" id="ARBA00022989"/>
    </source>
</evidence>
<dbReference type="GO" id="GO:0043005">
    <property type="term" value="C:neuron projection"/>
    <property type="evidence" value="ECO:0007669"/>
    <property type="project" value="TreeGrafter"/>
</dbReference>
<comment type="caution">
    <text evidence="10">Lacks conserved residue(s) required for the propagation of feature annotation.</text>
</comment>
<dbReference type="GO" id="GO:0007154">
    <property type="term" value="P:cell communication"/>
    <property type="evidence" value="ECO:0007669"/>
    <property type="project" value="InterPro"/>
</dbReference>
<keyword evidence="7" id="KW-0472">Membrane</keyword>
<dbReference type="Gene3D" id="2.10.25.10">
    <property type="entry name" value="Laminin"/>
    <property type="match status" value="4"/>
</dbReference>
<dbReference type="Pfam" id="PF00008">
    <property type="entry name" value="EGF"/>
    <property type="match status" value="1"/>
</dbReference>
<feature type="domain" description="EGF-like" evidence="13">
    <location>
        <begin position="83"/>
        <end position="116"/>
    </location>
</feature>
<dbReference type="Pfam" id="PF21700">
    <property type="entry name" value="EGF_DL_JAG"/>
    <property type="match status" value="3"/>
</dbReference>
<keyword evidence="3 10" id="KW-0245">EGF-like domain</keyword>
<organism evidence="14 15">
    <name type="scientific">Drosophila madeirensis</name>
    <name type="common">Fruit fly</name>
    <dbReference type="NCBI Taxonomy" id="30013"/>
    <lineage>
        <taxon>Eukaryota</taxon>
        <taxon>Metazoa</taxon>
        <taxon>Ecdysozoa</taxon>
        <taxon>Arthropoda</taxon>
        <taxon>Hexapoda</taxon>
        <taxon>Insecta</taxon>
        <taxon>Pterygota</taxon>
        <taxon>Neoptera</taxon>
        <taxon>Endopterygota</taxon>
        <taxon>Diptera</taxon>
        <taxon>Brachycera</taxon>
        <taxon>Muscomorpha</taxon>
        <taxon>Ephydroidea</taxon>
        <taxon>Drosophilidae</taxon>
        <taxon>Drosophila</taxon>
        <taxon>Sophophora</taxon>
    </lineage>
</organism>
<evidence type="ECO:0000256" key="4">
    <source>
        <dbReference type="ARBA" id="ARBA00022692"/>
    </source>
</evidence>
<protein>
    <submittedName>
        <fullName evidence="14">Teneurin-1</fullName>
    </submittedName>
</protein>
<dbReference type="AlphaFoldDB" id="A0AAU9FW92"/>
<gene>
    <name evidence="14" type="ORF">DMAD_00090</name>
</gene>
<dbReference type="PROSITE" id="PS00022">
    <property type="entry name" value="EGF_1"/>
    <property type="match status" value="4"/>
</dbReference>
<dbReference type="Gene3D" id="2.10.25.140">
    <property type="match status" value="1"/>
</dbReference>
<evidence type="ECO:0000256" key="5">
    <source>
        <dbReference type="ARBA" id="ARBA00022737"/>
    </source>
</evidence>
<keyword evidence="2" id="KW-0217">Developmental protein</keyword>
<feature type="signal peptide" evidence="12">
    <location>
        <begin position="1"/>
        <end position="22"/>
    </location>
</feature>
<dbReference type="InterPro" id="IPR000742">
    <property type="entry name" value="EGF"/>
</dbReference>
<dbReference type="PANTHER" id="PTHR11219:SF69">
    <property type="entry name" value="TENEURIN-A"/>
    <property type="match status" value="1"/>
</dbReference>
<dbReference type="GO" id="GO:0050839">
    <property type="term" value="F:cell adhesion molecule binding"/>
    <property type="evidence" value="ECO:0007669"/>
    <property type="project" value="TreeGrafter"/>
</dbReference>
<evidence type="ECO:0000313" key="15">
    <source>
        <dbReference type="Proteomes" id="UP001500889"/>
    </source>
</evidence>
<dbReference type="Proteomes" id="UP001500889">
    <property type="component" value="Chromosome A"/>
</dbReference>
<comment type="subcellular location">
    <subcellularLocation>
        <location evidence="1">Membrane</location>
        <topology evidence="1">Single-pass type I membrane protein</topology>
    </subcellularLocation>
</comment>
<feature type="region of interest" description="Disordered" evidence="11">
    <location>
        <begin position="477"/>
        <end position="577"/>
    </location>
</feature>
<reference evidence="14 15" key="1">
    <citation type="submission" date="2024-02" db="EMBL/GenBank/DDBJ databases">
        <title>A chromosome-level genome assembly of Drosophila madeirensis, a fruit fly species endemic to Madeira island.</title>
        <authorList>
            <person name="Tomihara K."/>
            <person name="Llopart A."/>
            <person name="Yamamoto D."/>
        </authorList>
    </citation>
    <scope>NUCLEOTIDE SEQUENCE [LARGE SCALE GENOMIC DNA]</scope>
    <source>
        <strain evidence="14 15">RF1</strain>
    </source>
</reference>
<evidence type="ECO:0000256" key="11">
    <source>
        <dbReference type="SAM" id="MobiDB-lite"/>
    </source>
</evidence>
<keyword evidence="6" id="KW-1133">Transmembrane helix</keyword>
<dbReference type="FunFam" id="2.10.25.140:FF:000002">
    <property type="entry name" value="Delta-like protein"/>
    <property type="match status" value="1"/>
</dbReference>
<keyword evidence="4" id="KW-0812">Transmembrane</keyword>
<evidence type="ECO:0000259" key="13">
    <source>
        <dbReference type="PROSITE" id="PS50026"/>
    </source>
</evidence>
<keyword evidence="12" id="KW-0732">Signal</keyword>
<evidence type="ECO:0000256" key="12">
    <source>
        <dbReference type="SAM" id="SignalP"/>
    </source>
</evidence>
<feature type="disulfide bond" evidence="10">
    <location>
        <begin position="106"/>
        <end position="115"/>
    </location>
</feature>
<dbReference type="PANTHER" id="PTHR11219">
    <property type="entry name" value="TENEURIN AND N-ACETYLGLUCOSAMINE-1-PHOSPHODIESTER ALPHA-N-ACETYLGLUCOSAMINIDASE"/>
    <property type="match status" value="1"/>
</dbReference>
<sequence>MLPCNLGGQATLLLTTIIATLSIEDGGAFRRNFEVRQSSGSKIPLWKQRACENPHKLKANAHYVCDEEGDFTCLPGWQGDLCQVPMCRRGCDPMNGYCQRPGECRCRIGYSGEMCETCIPLPGCQHGDCTKPFECICKPGWAGLFCTEPSCRSGCHSTRGYCEAPGECRCRIGYAGRTCTECATMPGCQHGTCNKPLECLCLPGYTGLLCQTPLCASDCSTQHGYCRKPGECRCKVGWTGSQCDKCFPYPGCANGDCEAPWECNCHPGWGGMLCDEKLSYCTENPGTCENEGKCVSVSREDGGFRCLCRQGYSGKNCETRDVFLLTSLAPQLITPPPLELGLELDDVRCVDTDVDVGVDCVDAGVPDDLGNTVGQVKKLLNAVPAPTTLTPGTAPPSIATTRTTETTLTTLTTATTATTSTMTTFAEAGAGSVPGSHNTTYEALSVAASLPDGATAMGHAATTATAAKAMAGAKSNATSGAVPSLVPGPTESPTDFAGHEQKKKTPAPAVPATPKGVTTTFISSKDGPAPGEDDDDDDDEEDAEYEEDDDEENEDEKDEDEDEDEEDDSDQFLPNLI</sequence>
<dbReference type="EMBL" id="AP029266">
    <property type="protein sequence ID" value="BFF99982.1"/>
    <property type="molecule type" value="Genomic_DNA"/>
</dbReference>
<keyword evidence="9" id="KW-0325">Glycoprotein</keyword>
<dbReference type="SUPFAM" id="SSF57196">
    <property type="entry name" value="EGF/Laminin"/>
    <property type="match status" value="1"/>
</dbReference>
<dbReference type="GO" id="GO:0016020">
    <property type="term" value="C:membrane"/>
    <property type="evidence" value="ECO:0007669"/>
    <property type="project" value="UniProtKB-SubCell"/>
</dbReference>
<dbReference type="PROSITE" id="PS01186">
    <property type="entry name" value="EGF_2"/>
    <property type="match status" value="2"/>
</dbReference>
<dbReference type="GO" id="GO:0046982">
    <property type="term" value="F:protein heterodimerization activity"/>
    <property type="evidence" value="ECO:0007669"/>
    <property type="project" value="TreeGrafter"/>
</dbReference>
<feature type="domain" description="EGF-like" evidence="13">
    <location>
        <begin position="277"/>
        <end position="318"/>
    </location>
</feature>
<evidence type="ECO:0000256" key="9">
    <source>
        <dbReference type="ARBA" id="ARBA00023180"/>
    </source>
</evidence>
<dbReference type="InterPro" id="IPR001774">
    <property type="entry name" value="DSL"/>
</dbReference>
<feature type="disulfide bond" evidence="10">
    <location>
        <begin position="234"/>
        <end position="243"/>
    </location>
</feature>
<dbReference type="SMART" id="SM00181">
    <property type="entry name" value="EGF"/>
    <property type="match status" value="7"/>
</dbReference>